<reference evidence="3 4" key="1">
    <citation type="submission" date="2021-07" db="EMBL/GenBank/DDBJ databases">
        <title>The Aristolochia fimbriata genome: insights into angiosperm evolution, floral development and chemical biosynthesis.</title>
        <authorList>
            <person name="Jiao Y."/>
        </authorList>
    </citation>
    <scope>NUCLEOTIDE SEQUENCE [LARGE SCALE GENOMIC DNA]</scope>
    <source>
        <strain evidence="3">IBCAS-2021</strain>
        <tissue evidence="3">Leaf</tissue>
    </source>
</reference>
<gene>
    <name evidence="3" type="ORF">H6P81_010067</name>
</gene>
<keyword evidence="1" id="KW-0175">Coiled coil</keyword>
<dbReference type="AlphaFoldDB" id="A0AAV7ER51"/>
<keyword evidence="2" id="KW-0812">Transmembrane</keyword>
<accession>A0AAV7ER51</accession>
<feature type="coiled-coil region" evidence="1">
    <location>
        <begin position="476"/>
        <end position="514"/>
    </location>
</feature>
<evidence type="ECO:0008006" key="5">
    <source>
        <dbReference type="Google" id="ProtNLM"/>
    </source>
</evidence>
<protein>
    <recommendedName>
        <fullName evidence="5">SLH domain-containing protein</fullName>
    </recommendedName>
</protein>
<feature type="transmembrane region" description="Helical" evidence="2">
    <location>
        <begin position="93"/>
        <end position="115"/>
    </location>
</feature>
<dbReference type="EMBL" id="JAINDJ010000004">
    <property type="protein sequence ID" value="KAG9450102.1"/>
    <property type="molecule type" value="Genomic_DNA"/>
</dbReference>
<organism evidence="3 4">
    <name type="scientific">Aristolochia fimbriata</name>
    <name type="common">White veined hardy Dutchman's pipe vine</name>
    <dbReference type="NCBI Taxonomy" id="158543"/>
    <lineage>
        <taxon>Eukaryota</taxon>
        <taxon>Viridiplantae</taxon>
        <taxon>Streptophyta</taxon>
        <taxon>Embryophyta</taxon>
        <taxon>Tracheophyta</taxon>
        <taxon>Spermatophyta</taxon>
        <taxon>Magnoliopsida</taxon>
        <taxon>Magnoliidae</taxon>
        <taxon>Piperales</taxon>
        <taxon>Aristolochiaceae</taxon>
        <taxon>Aristolochia</taxon>
    </lineage>
</organism>
<evidence type="ECO:0000313" key="3">
    <source>
        <dbReference type="EMBL" id="KAG9450102.1"/>
    </source>
</evidence>
<dbReference type="Proteomes" id="UP000825729">
    <property type="component" value="Unassembled WGS sequence"/>
</dbReference>
<keyword evidence="2" id="KW-0472">Membrane</keyword>
<evidence type="ECO:0000256" key="1">
    <source>
        <dbReference type="SAM" id="Coils"/>
    </source>
</evidence>
<sequence length="576" mass="65081">MASSRLHFSPFLSSHNHCGFRSSDVFPSRYSNPAFSIERSNGQKRLSLRCSIAERKLGASWVPSDTNADDNCGGWSGMVEEAKTERRKGFSKTLGVGASVAILCAAFVGCSFSGFRYRFLDPLPDLKGFFLRSMSDTEHIKVSDTPEANVDCKPDIVQATTDKKLVDHVTEPVAKTAHVVVPAVIDTCQHEAIFLLKKLKVVEDDVQPDALCTRREYARWLVKTNSLLERIPKHHLSPSMLLAGSVTEAFDDVRVTDPDFWCIQALAEAGIVASKLTTNNPCSDHHLNVAFFPESFISRLDLLNWKVLLEYPRSPEMNQKILRKNVGFIDVEGLNLDVPLELFVDMIAADKSIINRVFGCSRRLQPNKPVTKAQAAVVLASGRMMDLIQGEVSRLEAESYAKQVEIESIKSELLQRGEIQRFWDGKLNEEKAWELVVEREYLVASLDLEKEKLNQDKSLPDILSEEAALDCRKQHLARTTEEVKKMYERINFEKANLESEQQSLVELRKDLQARQKGLDDAKIVMGAEIAALQSLREWIEDEAKEIRTRAKIFEKAAQRWKWGDSFYRTSCKKPAS</sequence>
<proteinExistence type="predicted"/>
<comment type="caution">
    <text evidence="3">The sequence shown here is derived from an EMBL/GenBank/DDBJ whole genome shotgun (WGS) entry which is preliminary data.</text>
</comment>
<keyword evidence="2" id="KW-1133">Transmembrane helix</keyword>
<dbReference type="PANTHER" id="PTHR33740:SF1">
    <property type="entry name" value="SLH DOMAIN PROTEIN"/>
    <property type="match status" value="1"/>
</dbReference>
<keyword evidence="4" id="KW-1185">Reference proteome</keyword>
<evidence type="ECO:0000256" key="2">
    <source>
        <dbReference type="SAM" id="Phobius"/>
    </source>
</evidence>
<name>A0AAV7ER51_ARIFI</name>
<evidence type="ECO:0000313" key="4">
    <source>
        <dbReference type="Proteomes" id="UP000825729"/>
    </source>
</evidence>
<dbReference type="PANTHER" id="PTHR33740">
    <property type="entry name" value="GPI-ANCHORED ADHESIN-LIKE PROTEIN"/>
    <property type="match status" value="1"/>
</dbReference>